<dbReference type="PANTHER" id="PTHR43319:SF3">
    <property type="entry name" value="BETA-LACTAMASE-RELATED DOMAIN-CONTAINING PROTEIN"/>
    <property type="match status" value="1"/>
</dbReference>
<evidence type="ECO:0000313" key="2">
    <source>
        <dbReference type="EMBL" id="AEM45122.1"/>
    </source>
</evidence>
<dbReference type="Pfam" id="PF00144">
    <property type="entry name" value="Beta-lactamase"/>
    <property type="match status" value="1"/>
</dbReference>
<accession>G3CRD9</accession>
<dbReference type="Gene3D" id="3.40.710.10">
    <property type="entry name" value="DD-peptidase/beta-lactamase superfamily"/>
    <property type="match status" value="1"/>
</dbReference>
<reference evidence="2" key="1">
    <citation type="journal article" date="2011" name="FEMS Microbiol. Ecol.">
        <title>Identification of novel lipolytic genes and gene families by screening of metagenomic libraries derived from soil samples of the German Biodiversity Exploratories.</title>
        <authorList>
            <person name="Nacke H."/>
            <person name="Will C."/>
            <person name="Herzog S."/>
            <person name="Nowka B."/>
            <person name="Engelhaupt M."/>
            <person name="Daniel R."/>
        </authorList>
    </citation>
    <scope>NUCLEOTIDE SEQUENCE</scope>
</reference>
<dbReference type="EMBL" id="HQ156913">
    <property type="protein sequence ID" value="AEM45122.1"/>
    <property type="molecule type" value="Genomic_DNA"/>
</dbReference>
<feature type="domain" description="Beta-lactamase-related" evidence="1">
    <location>
        <begin position="24"/>
        <end position="358"/>
    </location>
</feature>
<sequence length="377" mass="40264">MPAPAASEIHGTIAPGFEPVRDAFAANFSAGLEVGASFAATVDGKPVVDIWAGSRNSAGSAPWEQDTIACVFSTTKAAVALACAMLVDRGLLEYEQPVAKYWPEFAQNGKEKITVAQLLSHQAGLPGVTNRPVKDWYDWTAVTEALAAEKPWWEPGTANGYHAISFGHLNGEVIRRVSGKSFGTFLREEIADPLGADFQCGLPEKDEPRIAEMVTGSVLEGLPDDAFMRNVLANPPFDVPMVHDRAYRTAEIPAANGFANARSVARVMSALACRGTVDGVRLLSEESINKAITEQCYRPDLTMGGPMRWACGFMVRSETMPIGPNERTFGHGGAGGSLGIADMDAKVSWAYVMNRMEATTVGDVRGGSLGMALYGCL</sequence>
<dbReference type="InterPro" id="IPR052907">
    <property type="entry name" value="Beta-lactamase/esterase"/>
</dbReference>
<dbReference type="AlphaFoldDB" id="G3CRD9"/>
<dbReference type="PANTHER" id="PTHR43319">
    <property type="entry name" value="BETA-LACTAMASE-RELATED"/>
    <property type="match status" value="1"/>
</dbReference>
<dbReference type="SUPFAM" id="SSF56601">
    <property type="entry name" value="beta-lactamase/transpeptidase-like"/>
    <property type="match status" value="1"/>
</dbReference>
<name>G3CRD9_9ZZZZ</name>
<proteinExistence type="predicted"/>
<evidence type="ECO:0000259" key="1">
    <source>
        <dbReference type="Pfam" id="PF00144"/>
    </source>
</evidence>
<dbReference type="InterPro" id="IPR001466">
    <property type="entry name" value="Beta-lactam-related"/>
</dbReference>
<protein>
    <recommendedName>
        <fullName evidence="1">Beta-lactamase-related domain-containing protein</fullName>
    </recommendedName>
</protein>
<dbReference type="InterPro" id="IPR012338">
    <property type="entry name" value="Beta-lactam/transpept-like"/>
</dbReference>
<organism evidence="2">
    <name type="scientific">uncultured organism</name>
    <dbReference type="NCBI Taxonomy" id="155900"/>
    <lineage>
        <taxon>unclassified sequences</taxon>
        <taxon>environmental samples</taxon>
    </lineage>
</organism>